<protein>
    <submittedName>
        <fullName evidence="2">Unannotated protein</fullName>
    </submittedName>
</protein>
<gene>
    <name evidence="2" type="ORF">UFOPK1495_00847</name>
</gene>
<feature type="compositionally biased region" description="Polar residues" evidence="1">
    <location>
        <begin position="98"/>
        <end position="109"/>
    </location>
</feature>
<organism evidence="2">
    <name type="scientific">freshwater metagenome</name>
    <dbReference type="NCBI Taxonomy" id="449393"/>
    <lineage>
        <taxon>unclassified sequences</taxon>
        <taxon>metagenomes</taxon>
        <taxon>ecological metagenomes</taxon>
    </lineage>
</organism>
<feature type="compositionally biased region" description="Basic and acidic residues" evidence="1">
    <location>
        <begin position="82"/>
        <end position="94"/>
    </location>
</feature>
<feature type="region of interest" description="Disordered" evidence="1">
    <location>
        <begin position="57"/>
        <end position="109"/>
    </location>
</feature>
<evidence type="ECO:0000313" key="2">
    <source>
        <dbReference type="EMBL" id="CAB4550713.1"/>
    </source>
</evidence>
<name>A0A6J6CKU9_9ZZZZ</name>
<evidence type="ECO:0000256" key="1">
    <source>
        <dbReference type="SAM" id="MobiDB-lite"/>
    </source>
</evidence>
<sequence>MTGVEGSSKDRTKRWGLQDWIKCRADDRAKRRKIRGPGIDDGIGDFVGKLRPHRLRVEDPLGSFRESGRIENRHSGPNGGHSESERDKKEKCADGRAQLTSGWLSRSCA</sequence>
<proteinExistence type="predicted"/>
<dbReference type="EMBL" id="CAEZSU010000077">
    <property type="protein sequence ID" value="CAB4550713.1"/>
    <property type="molecule type" value="Genomic_DNA"/>
</dbReference>
<accession>A0A6J6CKU9</accession>
<dbReference type="AlphaFoldDB" id="A0A6J6CKU9"/>
<reference evidence="2" key="1">
    <citation type="submission" date="2020-05" db="EMBL/GenBank/DDBJ databases">
        <authorList>
            <person name="Chiriac C."/>
            <person name="Salcher M."/>
            <person name="Ghai R."/>
            <person name="Kavagutti S V."/>
        </authorList>
    </citation>
    <scope>NUCLEOTIDE SEQUENCE</scope>
</reference>